<dbReference type="InterPro" id="IPR044294">
    <property type="entry name" value="Lipase-like"/>
</dbReference>
<keyword evidence="4" id="KW-1133">Transmembrane helix</keyword>
<dbReference type="GeneID" id="34451034"/>
<evidence type="ECO:0000256" key="1">
    <source>
        <dbReference type="ARBA" id="ARBA00007920"/>
    </source>
</evidence>
<keyword evidence="4" id="KW-0812">Transmembrane</keyword>
<dbReference type="EMBL" id="LYCR01000071">
    <property type="protein sequence ID" value="OGM43378.1"/>
    <property type="molecule type" value="Genomic_DNA"/>
</dbReference>
<dbReference type="Gene3D" id="3.40.50.1820">
    <property type="entry name" value="alpha/beta hydrolase"/>
    <property type="match status" value="1"/>
</dbReference>
<proteinExistence type="inferred from homology"/>
<dbReference type="STRING" id="109264.A0A1F7ZWF2"/>
<evidence type="ECO:0000313" key="7">
    <source>
        <dbReference type="Proteomes" id="UP000179179"/>
    </source>
</evidence>
<dbReference type="GO" id="GO:0005811">
    <property type="term" value="C:lipid droplet"/>
    <property type="evidence" value="ECO:0007669"/>
    <property type="project" value="TreeGrafter"/>
</dbReference>
<evidence type="ECO:0000256" key="2">
    <source>
        <dbReference type="ARBA" id="ARBA00022963"/>
    </source>
</evidence>
<evidence type="ECO:0000259" key="5">
    <source>
        <dbReference type="Pfam" id="PF05057"/>
    </source>
</evidence>
<keyword evidence="2" id="KW-0443">Lipid metabolism</keyword>
<feature type="compositionally biased region" description="Polar residues" evidence="3">
    <location>
        <begin position="382"/>
        <end position="406"/>
    </location>
</feature>
<dbReference type="AlphaFoldDB" id="A0A1F7ZWF2"/>
<organism evidence="6 7">
    <name type="scientific">Aspergillus bombycis</name>
    <dbReference type="NCBI Taxonomy" id="109264"/>
    <lineage>
        <taxon>Eukaryota</taxon>
        <taxon>Fungi</taxon>
        <taxon>Dikarya</taxon>
        <taxon>Ascomycota</taxon>
        <taxon>Pezizomycotina</taxon>
        <taxon>Eurotiomycetes</taxon>
        <taxon>Eurotiomycetidae</taxon>
        <taxon>Eurotiales</taxon>
        <taxon>Aspergillaceae</taxon>
        <taxon>Aspergillus</taxon>
    </lineage>
</organism>
<dbReference type="GO" id="GO:0047372">
    <property type="term" value="F:monoacylglycerol lipase activity"/>
    <property type="evidence" value="ECO:0007669"/>
    <property type="project" value="TreeGrafter"/>
</dbReference>
<dbReference type="Pfam" id="PF05057">
    <property type="entry name" value="DUF676"/>
    <property type="match status" value="1"/>
</dbReference>
<keyword evidence="7" id="KW-1185">Reference proteome</keyword>
<keyword evidence="4" id="KW-0472">Membrane</keyword>
<comment type="caution">
    <text evidence="6">The sequence shown here is derived from an EMBL/GenBank/DDBJ whole genome shotgun (WGS) entry which is preliminary data.</text>
</comment>
<dbReference type="InterPro" id="IPR029058">
    <property type="entry name" value="AB_hydrolase_fold"/>
</dbReference>
<dbReference type="RefSeq" id="XP_022387095.1">
    <property type="nucleotide sequence ID" value="XM_022534773.1"/>
</dbReference>
<protein>
    <submittedName>
        <fullName evidence="6">Lipase/serine esterase</fullName>
    </submittedName>
</protein>
<dbReference type="SUPFAM" id="SSF53474">
    <property type="entry name" value="alpha/beta-Hydrolases"/>
    <property type="match status" value="1"/>
</dbReference>
<reference evidence="6 7" key="1">
    <citation type="journal article" date="2016" name="Genome Biol. Evol.">
        <title>Draft genome sequence of an aflatoxigenic Aspergillus species, A. bombycis.</title>
        <authorList>
            <person name="Moore G.G."/>
            <person name="Mack B.M."/>
            <person name="Beltz S.B."/>
            <person name="Gilbert M.K."/>
        </authorList>
    </citation>
    <scope>NUCLEOTIDE SEQUENCE [LARGE SCALE GENOMIC DNA]</scope>
    <source>
        <strain evidence="7">NRRL 26010</strain>
    </source>
</reference>
<keyword evidence="2" id="KW-0442">Lipid degradation</keyword>
<feature type="region of interest" description="Disordered" evidence="3">
    <location>
        <begin position="352"/>
        <end position="414"/>
    </location>
</feature>
<dbReference type="OrthoDB" id="273452at2759"/>
<feature type="transmembrane region" description="Helical" evidence="4">
    <location>
        <begin position="276"/>
        <end position="295"/>
    </location>
</feature>
<dbReference type="Proteomes" id="UP000179179">
    <property type="component" value="Unassembled WGS sequence"/>
</dbReference>
<dbReference type="PANTHER" id="PTHR12482">
    <property type="entry name" value="LIPASE ROG1-RELATED-RELATED"/>
    <property type="match status" value="1"/>
</dbReference>
<sequence>MDPSNYQEDESGIPRKADHLCVLIHGFWGNPSHMGHLAASLRQRYSEDRLHVLVAERNVGNLTYDGIEVGGERVAHEIEETLDALADQGCPIRKLSVVGYSFGGLLARYAIGLLDARGWFDKLEPVNFTTFVSPHVGVRIPRQGIWGYIWNNVGPRQGSISAQQLFLVDSFGDSGRPLLSILADPDSIFMRALAKFKSRSLYGNVVNDRTTIFYTTTLSLVDPFRDLGDAQVNYVKGYESVVIDPDMYFLPSAEVKESLPLASRVWGEIAKFCTTALFWAFIVLFLSIVLPLFFLHSISQWSHSRERVRIHEEGESATLFRQYRLPHVMVKEMQSAIEEAYEDVGFSQNPEYLSTTSNSSSADSIRRRNSPSLKAKEAAGNKPSSITIQEASPPTPEHNQPSSPREATTDDTISKKSRAYPTLALTPAQIAIIESLNSVGFRKYPVYIHNHRHSHAAIIVRAPKPGFDEGKVVIKHWLDTEFQI</sequence>
<name>A0A1F7ZWF2_9EURO</name>
<dbReference type="GO" id="GO:0004622">
    <property type="term" value="F:phosphatidylcholine lysophospholipase activity"/>
    <property type="evidence" value="ECO:0007669"/>
    <property type="project" value="TreeGrafter"/>
</dbReference>
<gene>
    <name evidence="6" type="ORF">ABOM_007644</name>
</gene>
<feature type="domain" description="DUF676" evidence="5">
    <location>
        <begin position="16"/>
        <end position="217"/>
    </location>
</feature>
<dbReference type="InterPro" id="IPR007751">
    <property type="entry name" value="DUF676_lipase-like"/>
</dbReference>
<accession>A0A1F7ZWF2</accession>
<dbReference type="GO" id="GO:0016042">
    <property type="term" value="P:lipid catabolic process"/>
    <property type="evidence" value="ECO:0007669"/>
    <property type="project" value="UniProtKB-KW"/>
</dbReference>
<dbReference type="PANTHER" id="PTHR12482:SF65">
    <property type="entry name" value="ESTERASE, PUTATIVE (AFU_ORTHOLOGUE AFUA_3G12320)-RELATED"/>
    <property type="match status" value="1"/>
</dbReference>
<feature type="compositionally biased region" description="Low complexity" evidence="3">
    <location>
        <begin position="354"/>
        <end position="363"/>
    </location>
</feature>
<evidence type="ECO:0000256" key="3">
    <source>
        <dbReference type="SAM" id="MobiDB-lite"/>
    </source>
</evidence>
<evidence type="ECO:0000313" key="6">
    <source>
        <dbReference type="EMBL" id="OGM43378.1"/>
    </source>
</evidence>
<comment type="similarity">
    <text evidence="1">Belongs to the putative lipase ROG1 family.</text>
</comment>
<evidence type="ECO:0000256" key="4">
    <source>
        <dbReference type="SAM" id="Phobius"/>
    </source>
</evidence>